<evidence type="ECO:0000313" key="12">
    <source>
        <dbReference type="EMBL" id="RJT80020.1"/>
    </source>
</evidence>
<reference evidence="12 13" key="1">
    <citation type="submission" date="2018-09" db="EMBL/GenBank/DDBJ databases">
        <title>Novel species of Arthrobacter.</title>
        <authorList>
            <person name="Liu Q."/>
            <person name="Xin Y.-H."/>
        </authorList>
    </citation>
    <scope>NUCLEOTIDE SEQUENCE [LARGE SCALE GENOMIC DNA]</scope>
    <source>
        <strain evidence="12 13">Hz2</strain>
    </source>
</reference>
<sequence>MTQSPESDSRTDTLRQSIRAAGLRVTVPRVAVLEALQDNPHSSAEKVTDKVRPVLKGTSSQAVYGILAALTGAGLVRRFDPAGSPALFECRVGDNHHHLVCIRCGAIKDVDCVIGAAPCLTPSDASGFAVFAAEVTFNGLCRECQDFSTPEHID</sequence>
<dbReference type="OrthoDB" id="5242893at2"/>
<dbReference type="GO" id="GO:0003700">
    <property type="term" value="F:DNA-binding transcription factor activity"/>
    <property type="evidence" value="ECO:0007669"/>
    <property type="project" value="InterPro"/>
</dbReference>
<keyword evidence="10" id="KW-0804">Transcription</keyword>
<evidence type="ECO:0000256" key="2">
    <source>
        <dbReference type="ARBA" id="ARBA00007957"/>
    </source>
</evidence>
<dbReference type="Pfam" id="PF01475">
    <property type="entry name" value="FUR"/>
    <property type="match status" value="1"/>
</dbReference>
<organism evidence="12 13">
    <name type="scientific">Arthrobacter cheniae</name>
    <dbReference type="NCBI Taxonomy" id="1258888"/>
    <lineage>
        <taxon>Bacteria</taxon>
        <taxon>Bacillati</taxon>
        <taxon>Actinomycetota</taxon>
        <taxon>Actinomycetes</taxon>
        <taxon>Micrococcales</taxon>
        <taxon>Micrococcaceae</taxon>
        <taxon>Arthrobacter</taxon>
    </lineage>
</organism>
<keyword evidence="6 11" id="KW-0862">Zinc</keyword>
<evidence type="ECO:0000256" key="4">
    <source>
        <dbReference type="ARBA" id="ARBA00022491"/>
    </source>
</evidence>
<evidence type="ECO:0000256" key="1">
    <source>
        <dbReference type="ARBA" id="ARBA00004496"/>
    </source>
</evidence>
<keyword evidence="7" id="KW-0408">Iron</keyword>
<dbReference type="InterPro" id="IPR002481">
    <property type="entry name" value="FUR"/>
</dbReference>
<dbReference type="GO" id="GO:0005737">
    <property type="term" value="C:cytoplasm"/>
    <property type="evidence" value="ECO:0007669"/>
    <property type="project" value="UniProtKB-SubCell"/>
</dbReference>
<keyword evidence="5 11" id="KW-0479">Metal-binding</keyword>
<evidence type="ECO:0000313" key="13">
    <source>
        <dbReference type="Proteomes" id="UP000272560"/>
    </source>
</evidence>
<dbReference type="GO" id="GO:0000976">
    <property type="term" value="F:transcription cis-regulatory region binding"/>
    <property type="evidence" value="ECO:0007669"/>
    <property type="project" value="TreeGrafter"/>
</dbReference>
<evidence type="ECO:0000256" key="11">
    <source>
        <dbReference type="PIRSR" id="PIRSR602481-1"/>
    </source>
</evidence>
<keyword evidence="4" id="KW-0678">Repressor</keyword>
<evidence type="ECO:0000256" key="6">
    <source>
        <dbReference type="ARBA" id="ARBA00022833"/>
    </source>
</evidence>
<dbReference type="GO" id="GO:0045892">
    <property type="term" value="P:negative regulation of DNA-templated transcription"/>
    <property type="evidence" value="ECO:0007669"/>
    <property type="project" value="TreeGrafter"/>
</dbReference>
<keyword evidence="9" id="KW-0238">DNA-binding</keyword>
<evidence type="ECO:0000256" key="5">
    <source>
        <dbReference type="ARBA" id="ARBA00022723"/>
    </source>
</evidence>
<dbReference type="InterPro" id="IPR036388">
    <property type="entry name" value="WH-like_DNA-bd_sf"/>
</dbReference>
<evidence type="ECO:0000256" key="3">
    <source>
        <dbReference type="ARBA" id="ARBA00022490"/>
    </source>
</evidence>
<protein>
    <submittedName>
        <fullName evidence="12">Transcriptional repressor</fullName>
    </submittedName>
</protein>
<feature type="binding site" evidence="11">
    <location>
        <position position="141"/>
    </location>
    <ligand>
        <name>Zn(2+)</name>
        <dbReference type="ChEBI" id="CHEBI:29105"/>
    </ligand>
</feature>
<dbReference type="PANTHER" id="PTHR33202:SF18">
    <property type="entry name" value="TRANSCRIPTIONAL REGULATOR FURA"/>
    <property type="match status" value="1"/>
</dbReference>
<gene>
    <name evidence="12" type="ORF">D6T63_09055</name>
</gene>
<dbReference type="InterPro" id="IPR036390">
    <property type="entry name" value="WH_DNA-bd_sf"/>
</dbReference>
<dbReference type="InterPro" id="IPR043135">
    <property type="entry name" value="Fur_C"/>
</dbReference>
<dbReference type="EMBL" id="QZVT01000004">
    <property type="protein sequence ID" value="RJT80020.1"/>
    <property type="molecule type" value="Genomic_DNA"/>
</dbReference>
<dbReference type="RefSeq" id="WP_120148667.1">
    <property type="nucleotide sequence ID" value="NZ_QZVT01000004.1"/>
</dbReference>
<dbReference type="PANTHER" id="PTHR33202">
    <property type="entry name" value="ZINC UPTAKE REGULATION PROTEIN"/>
    <property type="match status" value="1"/>
</dbReference>
<comment type="cofactor">
    <cofactor evidence="11">
        <name>Zn(2+)</name>
        <dbReference type="ChEBI" id="CHEBI:29105"/>
    </cofactor>
    <text evidence="11">Binds 1 zinc ion per subunit.</text>
</comment>
<name>A0A3A5MDY4_9MICC</name>
<dbReference type="Gene3D" id="3.30.1490.190">
    <property type="match status" value="1"/>
</dbReference>
<evidence type="ECO:0000256" key="10">
    <source>
        <dbReference type="ARBA" id="ARBA00023163"/>
    </source>
</evidence>
<feature type="binding site" evidence="11">
    <location>
        <position position="101"/>
    </location>
    <ligand>
        <name>Zn(2+)</name>
        <dbReference type="ChEBI" id="CHEBI:29105"/>
    </ligand>
</feature>
<evidence type="ECO:0000256" key="8">
    <source>
        <dbReference type="ARBA" id="ARBA00023015"/>
    </source>
</evidence>
<keyword evidence="13" id="KW-1185">Reference proteome</keyword>
<feature type="binding site" evidence="11">
    <location>
        <position position="104"/>
    </location>
    <ligand>
        <name>Zn(2+)</name>
        <dbReference type="ChEBI" id="CHEBI:29105"/>
    </ligand>
</feature>
<keyword evidence="8" id="KW-0805">Transcription regulation</keyword>
<comment type="subcellular location">
    <subcellularLocation>
        <location evidence="1">Cytoplasm</location>
    </subcellularLocation>
</comment>
<evidence type="ECO:0000256" key="7">
    <source>
        <dbReference type="ARBA" id="ARBA00023004"/>
    </source>
</evidence>
<comment type="similarity">
    <text evidence="2">Belongs to the Fur family.</text>
</comment>
<keyword evidence="3" id="KW-0963">Cytoplasm</keyword>
<dbReference type="CDD" id="cd07153">
    <property type="entry name" value="Fur_like"/>
    <property type="match status" value="1"/>
</dbReference>
<comment type="caution">
    <text evidence="12">The sequence shown here is derived from an EMBL/GenBank/DDBJ whole genome shotgun (WGS) entry which is preliminary data.</text>
</comment>
<evidence type="ECO:0000256" key="9">
    <source>
        <dbReference type="ARBA" id="ARBA00023125"/>
    </source>
</evidence>
<proteinExistence type="inferred from homology"/>
<dbReference type="Gene3D" id="1.10.10.10">
    <property type="entry name" value="Winged helix-like DNA-binding domain superfamily/Winged helix DNA-binding domain"/>
    <property type="match status" value="1"/>
</dbReference>
<accession>A0A3A5MDY4</accession>
<dbReference type="Proteomes" id="UP000272560">
    <property type="component" value="Unassembled WGS sequence"/>
</dbReference>
<feature type="binding site" evidence="11">
    <location>
        <position position="144"/>
    </location>
    <ligand>
        <name>Zn(2+)</name>
        <dbReference type="ChEBI" id="CHEBI:29105"/>
    </ligand>
</feature>
<dbReference type="SUPFAM" id="SSF46785">
    <property type="entry name" value="Winged helix' DNA-binding domain"/>
    <property type="match status" value="1"/>
</dbReference>
<dbReference type="GO" id="GO:0008270">
    <property type="term" value="F:zinc ion binding"/>
    <property type="evidence" value="ECO:0007669"/>
    <property type="project" value="TreeGrafter"/>
</dbReference>
<dbReference type="AlphaFoldDB" id="A0A3A5MDY4"/>
<dbReference type="GO" id="GO:1900376">
    <property type="term" value="P:regulation of secondary metabolite biosynthetic process"/>
    <property type="evidence" value="ECO:0007669"/>
    <property type="project" value="TreeGrafter"/>
</dbReference>